<dbReference type="AlphaFoldDB" id="A0A165QF14"/>
<evidence type="ECO:0000256" key="1">
    <source>
        <dbReference type="ARBA" id="ARBA00022741"/>
    </source>
</evidence>
<dbReference type="OrthoDB" id="6500128at2759"/>
<dbReference type="InterPro" id="IPR027417">
    <property type="entry name" value="P-loop_NTPase"/>
</dbReference>
<evidence type="ECO:0000313" key="5">
    <source>
        <dbReference type="EMBL" id="KZT22346.1"/>
    </source>
</evidence>
<keyword evidence="1" id="KW-0547">Nucleotide-binding</keyword>
<dbReference type="Gene3D" id="3.40.50.300">
    <property type="entry name" value="P-loop containing nucleotide triphosphate hydrolases"/>
    <property type="match status" value="1"/>
</dbReference>
<dbReference type="InterPro" id="IPR003439">
    <property type="entry name" value="ABC_transporter-like_ATP-bd"/>
</dbReference>
<accession>A0A165QF14</accession>
<dbReference type="PANTHER" id="PTHR24223">
    <property type="entry name" value="ATP-BINDING CASSETTE SUB-FAMILY C"/>
    <property type="match status" value="1"/>
</dbReference>
<feature type="signal peptide" evidence="3">
    <location>
        <begin position="1"/>
        <end position="24"/>
    </location>
</feature>
<dbReference type="EMBL" id="KV425596">
    <property type="protein sequence ID" value="KZT22346.1"/>
    <property type="molecule type" value="Genomic_DNA"/>
</dbReference>
<keyword evidence="3" id="KW-0732">Signal</keyword>
<dbReference type="InterPro" id="IPR050173">
    <property type="entry name" value="ABC_transporter_C-like"/>
</dbReference>
<name>A0A165QF14_9AGAM</name>
<keyword evidence="5" id="KW-0378">Hydrolase</keyword>
<sequence length="148" mass="16371">MDNISSSLLTIPLATISLATLVSAGGLNFSQGQRQLVALARALLRRSLVMVLDEATSSIDFATDTNIQETIREEFKDTLLLTVAHRLKTVIDYDRLIVLDQGQIVEFDTPYNLIQDGIFRRMCLRSGSFPELEAVAKAKAEGTNSRIQ</sequence>
<evidence type="ECO:0000313" key="6">
    <source>
        <dbReference type="Proteomes" id="UP000076761"/>
    </source>
</evidence>
<evidence type="ECO:0000259" key="4">
    <source>
        <dbReference type="Pfam" id="PF00005"/>
    </source>
</evidence>
<keyword evidence="6" id="KW-1185">Reference proteome</keyword>
<gene>
    <name evidence="5" type="ORF">NEOLEDRAFT_1164172</name>
</gene>
<dbReference type="GO" id="GO:0016887">
    <property type="term" value="F:ATP hydrolysis activity"/>
    <property type="evidence" value="ECO:0007669"/>
    <property type="project" value="InterPro"/>
</dbReference>
<protein>
    <submittedName>
        <fullName evidence="5">p-loop containing nucleoside triphosphate hydrolase protein</fullName>
    </submittedName>
</protein>
<proteinExistence type="predicted"/>
<dbReference type="GO" id="GO:0016020">
    <property type="term" value="C:membrane"/>
    <property type="evidence" value="ECO:0007669"/>
    <property type="project" value="TreeGrafter"/>
</dbReference>
<feature type="domain" description="ABC transporter" evidence="4">
    <location>
        <begin position="22"/>
        <end position="57"/>
    </location>
</feature>
<dbReference type="STRING" id="1314782.A0A165QF14"/>
<organism evidence="5 6">
    <name type="scientific">Neolentinus lepideus HHB14362 ss-1</name>
    <dbReference type="NCBI Taxonomy" id="1314782"/>
    <lineage>
        <taxon>Eukaryota</taxon>
        <taxon>Fungi</taxon>
        <taxon>Dikarya</taxon>
        <taxon>Basidiomycota</taxon>
        <taxon>Agaricomycotina</taxon>
        <taxon>Agaricomycetes</taxon>
        <taxon>Gloeophyllales</taxon>
        <taxon>Gloeophyllaceae</taxon>
        <taxon>Neolentinus</taxon>
    </lineage>
</organism>
<evidence type="ECO:0000256" key="3">
    <source>
        <dbReference type="SAM" id="SignalP"/>
    </source>
</evidence>
<reference evidence="5 6" key="1">
    <citation type="journal article" date="2016" name="Mol. Biol. Evol.">
        <title>Comparative Genomics of Early-Diverging Mushroom-Forming Fungi Provides Insights into the Origins of Lignocellulose Decay Capabilities.</title>
        <authorList>
            <person name="Nagy L.G."/>
            <person name="Riley R."/>
            <person name="Tritt A."/>
            <person name="Adam C."/>
            <person name="Daum C."/>
            <person name="Floudas D."/>
            <person name="Sun H."/>
            <person name="Yadav J.S."/>
            <person name="Pangilinan J."/>
            <person name="Larsson K.H."/>
            <person name="Matsuura K."/>
            <person name="Barry K."/>
            <person name="Labutti K."/>
            <person name="Kuo R."/>
            <person name="Ohm R.A."/>
            <person name="Bhattacharya S.S."/>
            <person name="Shirouzu T."/>
            <person name="Yoshinaga Y."/>
            <person name="Martin F.M."/>
            <person name="Grigoriev I.V."/>
            <person name="Hibbett D.S."/>
        </authorList>
    </citation>
    <scope>NUCLEOTIDE SEQUENCE [LARGE SCALE GENOMIC DNA]</scope>
    <source>
        <strain evidence="5 6">HHB14362 ss-1</strain>
    </source>
</reference>
<evidence type="ECO:0000256" key="2">
    <source>
        <dbReference type="ARBA" id="ARBA00022840"/>
    </source>
</evidence>
<keyword evidence="2" id="KW-0067">ATP-binding</keyword>
<dbReference type="GO" id="GO:0042626">
    <property type="term" value="F:ATPase-coupled transmembrane transporter activity"/>
    <property type="evidence" value="ECO:0007669"/>
    <property type="project" value="TreeGrafter"/>
</dbReference>
<feature type="chain" id="PRO_5007864851" evidence="3">
    <location>
        <begin position="25"/>
        <end position="148"/>
    </location>
</feature>
<dbReference type="GO" id="GO:0005524">
    <property type="term" value="F:ATP binding"/>
    <property type="evidence" value="ECO:0007669"/>
    <property type="project" value="UniProtKB-KW"/>
</dbReference>
<dbReference type="SUPFAM" id="SSF52540">
    <property type="entry name" value="P-loop containing nucleoside triphosphate hydrolases"/>
    <property type="match status" value="1"/>
</dbReference>
<dbReference type="InParanoid" id="A0A165QF14"/>
<dbReference type="Pfam" id="PF00005">
    <property type="entry name" value="ABC_tran"/>
    <property type="match status" value="1"/>
</dbReference>
<dbReference type="Proteomes" id="UP000076761">
    <property type="component" value="Unassembled WGS sequence"/>
</dbReference>